<dbReference type="SUPFAM" id="SSF53383">
    <property type="entry name" value="PLP-dependent transferases"/>
    <property type="match status" value="1"/>
</dbReference>
<evidence type="ECO:0000256" key="4">
    <source>
        <dbReference type="PIRSR" id="PIRSR618319-50"/>
    </source>
</evidence>
<organism evidence="5 6">
    <name type="scientific">Humitalea rosea</name>
    <dbReference type="NCBI Taxonomy" id="990373"/>
    <lineage>
        <taxon>Bacteria</taxon>
        <taxon>Pseudomonadati</taxon>
        <taxon>Pseudomonadota</taxon>
        <taxon>Alphaproteobacteria</taxon>
        <taxon>Acetobacterales</taxon>
        <taxon>Roseomonadaceae</taxon>
        <taxon>Humitalea</taxon>
    </lineage>
</organism>
<dbReference type="InterPro" id="IPR018319">
    <property type="entry name" value="SelA-like"/>
</dbReference>
<evidence type="ECO:0000256" key="3">
    <source>
        <dbReference type="ARBA" id="ARBA00044507"/>
    </source>
</evidence>
<feature type="modified residue" description="N6-(pyridoxal phosphate)lysine" evidence="4">
    <location>
        <position position="215"/>
    </location>
</feature>
<dbReference type="GO" id="GO:0004125">
    <property type="term" value="F:L-seryl-tRNA(Sec) selenium transferase activity"/>
    <property type="evidence" value="ECO:0007669"/>
    <property type="project" value="TreeGrafter"/>
</dbReference>
<keyword evidence="5" id="KW-0808">Transferase</keyword>
<comment type="similarity">
    <text evidence="3">Belongs to the SelA family.</text>
</comment>
<comment type="caution">
    <text evidence="5">The sequence shown here is derived from an EMBL/GenBank/DDBJ whole genome shotgun (WGS) entry which is preliminary data.</text>
</comment>
<keyword evidence="6" id="KW-1185">Reference proteome</keyword>
<dbReference type="Proteomes" id="UP000249688">
    <property type="component" value="Unassembled WGS sequence"/>
</dbReference>
<protein>
    <submittedName>
        <fullName evidence="5">L-seryl-tRNA(Ser) seleniumtransferase</fullName>
    </submittedName>
</protein>
<dbReference type="RefSeq" id="WP_111398452.1">
    <property type="nucleotide sequence ID" value="NZ_QKYU01000012.1"/>
</dbReference>
<dbReference type="Pfam" id="PF03841">
    <property type="entry name" value="SelA"/>
    <property type="match status" value="1"/>
</dbReference>
<sequence length="413" mass="42336">MDYAALGVVPVINAFGTNTRLSGGVLAPAVVAAMAAASTATVDMLDLQAAASRVIAGVTGAEAGIVTSGASAGILLGAAACLAGLDLGAMQRLPDTRGMAREIVAIRSQRNMYDRALRVAGARIVEVGIPDRFSGPGVRDAAAWEVAQAIRPGRTAAIYYLAGPHSEPSLPEIVAVARAHGLPVLVDAAAQLPPATNLRRFLEEGADLVAFSGGKAIGGPQASGILCGRRDLVASALVQMLDLDLPEDQFEVPPEFAPLEALGGLPHHGIGRSCKVGKEEVMGLLTALVAFATAEPAERTEIWTARLQRLKRRIGPLPGLSLVADGAKPGLPLLELRFGDAARAAAVEAACRAHSPAVHLDAGRLRQGILAVNPIALLDRDLPELAAALRLACGYSASDIPNAGFTSAGSGQT</sequence>
<keyword evidence="2 4" id="KW-0663">Pyridoxal phosphate</keyword>
<dbReference type="OrthoDB" id="9787096at2"/>
<dbReference type="PANTHER" id="PTHR32328:SF0">
    <property type="entry name" value="L-SERYL-TRNA(SEC) SELENIUM TRANSFERASE"/>
    <property type="match status" value="1"/>
</dbReference>
<evidence type="ECO:0000256" key="2">
    <source>
        <dbReference type="ARBA" id="ARBA00022898"/>
    </source>
</evidence>
<evidence type="ECO:0000256" key="1">
    <source>
        <dbReference type="ARBA" id="ARBA00001933"/>
    </source>
</evidence>
<dbReference type="AlphaFoldDB" id="A0A2W7J218"/>
<evidence type="ECO:0000313" key="6">
    <source>
        <dbReference type="Proteomes" id="UP000249688"/>
    </source>
</evidence>
<dbReference type="InterPro" id="IPR015424">
    <property type="entry name" value="PyrdxlP-dep_Trfase"/>
</dbReference>
<dbReference type="PANTHER" id="PTHR32328">
    <property type="entry name" value="L-SERYL-TRNA(SEC) SELENIUM TRANSFERASE"/>
    <property type="match status" value="1"/>
</dbReference>
<comment type="cofactor">
    <cofactor evidence="1 4">
        <name>pyridoxal 5'-phosphate</name>
        <dbReference type="ChEBI" id="CHEBI:597326"/>
    </cofactor>
</comment>
<accession>A0A2W7J218</accession>
<proteinExistence type="inferred from homology"/>
<gene>
    <name evidence="5" type="ORF">C8P66_11242</name>
</gene>
<dbReference type="EMBL" id="QKYU01000012">
    <property type="protein sequence ID" value="PZW45027.1"/>
    <property type="molecule type" value="Genomic_DNA"/>
</dbReference>
<name>A0A2W7J218_9PROT</name>
<dbReference type="Gene3D" id="3.40.640.10">
    <property type="entry name" value="Type I PLP-dependent aspartate aminotransferase-like (Major domain)"/>
    <property type="match status" value="1"/>
</dbReference>
<dbReference type="InterPro" id="IPR015421">
    <property type="entry name" value="PyrdxlP-dep_Trfase_major"/>
</dbReference>
<evidence type="ECO:0000313" key="5">
    <source>
        <dbReference type="EMBL" id="PZW45027.1"/>
    </source>
</evidence>
<reference evidence="5 6" key="1">
    <citation type="submission" date="2018-06" db="EMBL/GenBank/DDBJ databases">
        <title>Genomic Encyclopedia of Archaeal and Bacterial Type Strains, Phase II (KMG-II): from individual species to whole genera.</title>
        <authorList>
            <person name="Goeker M."/>
        </authorList>
    </citation>
    <scope>NUCLEOTIDE SEQUENCE [LARGE SCALE GENOMIC DNA]</scope>
    <source>
        <strain evidence="5 6">DSM 24525</strain>
    </source>
</reference>